<dbReference type="InterPro" id="IPR007211">
    <property type="entry name" value="DUF378"/>
</dbReference>
<keyword evidence="1" id="KW-1133">Transmembrane helix</keyword>
<dbReference type="Proteomes" id="UP000075531">
    <property type="component" value="Unassembled WGS sequence"/>
</dbReference>
<dbReference type="STRING" id="1121338.CLTEP_01550"/>
<name>A0A151B7Q4_9CLOT</name>
<evidence type="ECO:0008006" key="4">
    <source>
        <dbReference type="Google" id="ProtNLM"/>
    </source>
</evidence>
<evidence type="ECO:0000313" key="3">
    <source>
        <dbReference type="Proteomes" id="UP000075531"/>
    </source>
</evidence>
<dbReference type="PANTHER" id="PTHR37304">
    <property type="entry name" value="MEMBRANE PROTEIN-RELATED"/>
    <property type="match status" value="1"/>
</dbReference>
<gene>
    <name evidence="2" type="ORF">CLTEP_01550</name>
</gene>
<dbReference type="PATRIC" id="fig|1121338.3.peg.157"/>
<dbReference type="Pfam" id="PF04070">
    <property type="entry name" value="DUF378"/>
    <property type="match status" value="1"/>
</dbReference>
<dbReference type="AlphaFoldDB" id="A0A151B7Q4"/>
<keyword evidence="1" id="KW-0812">Transmembrane</keyword>
<comment type="caution">
    <text evidence="2">The sequence shown here is derived from an EMBL/GenBank/DDBJ whole genome shotgun (WGS) entry which is preliminary data.</text>
</comment>
<dbReference type="OrthoDB" id="9812136at2"/>
<dbReference type="EMBL" id="LTBA01000001">
    <property type="protein sequence ID" value="KYH35762.1"/>
    <property type="molecule type" value="Genomic_DNA"/>
</dbReference>
<organism evidence="2 3">
    <name type="scientific">Clostridium tepidiprofundi DSM 19306</name>
    <dbReference type="NCBI Taxonomy" id="1121338"/>
    <lineage>
        <taxon>Bacteria</taxon>
        <taxon>Bacillati</taxon>
        <taxon>Bacillota</taxon>
        <taxon>Clostridia</taxon>
        <taxon>Eubacteriales</taxon>
        <taxon>Clostridiaceae</taxon>
        <taxon>Clostridium</taxon>
    </lineage>
</organism>
<keyword evidence="1" id="KW-0472">Membrane</keyword>
<accession>A0A151B7Q4</accession>
<evidence type="ECO:0000256" key="1">
    <source>
        <dbReference type="SAM" id="Phobius"/>
    </source>
</evidence>
<feature type="transmembrane region" description="Helical" evidence="1">
    <location>
        <begin position="12"/>
        <end position="28"/>
    </location>
</feature>
<keyword evidence="3" id="KW-1185">Reference proteome</keyword>
<protein>
    <recommendedName>
        <fullName evidence="4">DUF378 domain-containing protein</fullName>
    </recommendedName>
</protein>
<sequence length="69" mass="7799">MYKFNLFDKVSFVLVIIGAITWCIFGLTADFNLIRCIFGNLSPVLERIIYILIGVSGMNLLVMAIKVKK</sequence>
<proteinExistence type="predicted"/>
<reference evidence="2 3" key="1">
    <citation type="submission" date="2016-02" db="EMBL/GenBank/DDBJ databases">
        <title>Genome sequence of Clostridium tepidiprofundi DSM 19306.</title>
        <authorList>
            <person name="Poehlein A."/>
            <person name="Daniel R."/>
        </authorList>
    </citation>
    <scope>NUCLEOTIDE SEQUENCE [LARGE SCALE GENOMIC DNA]</scope>
    <source>
        <strain evidence="2 3">DSM 19306</strain>
    </source>
</reference>
<evidence type="ECO:0000313" key="2">
    <source>
        <dbReference type="EMBL" id="KYH35762.1"/>
    </source>
</evidence>
<dbReference type="PANTHER" id="PTHR37304:SF1">
    <property type="entry name" value="MEMBRANE PROTEIN"/>
    <property type="match status" value="1"/>
</dbReference>
<feature type="transmembrane region" description="Helical" evidence="1">
    <location>
        <begin position="48"/>
        <end position="67"/>
    </location>
</feature>
<dbReference type="RefSeq" id="WP_066821066.1">
    <property type="nucleotide sequence ID" value="NZ_LTBA01000001.1"/>
</dbReference>